<sequence>MPYILGVIALLLALYGLYQFMLHANTHQVKSLFLSAAVLGVAIAVVLLALTGRLPAAIGVLAALAPIIMGILRARTAKPATPNESRPPRSQDLTRAEALDILGLSGEPEEKDIQDAYRRLMKSMHPDQQGSPWVAERLNAARDRLLKKKP</sequence>
<keyword evidence="9" id="KW-1185">Reference proteome</keyword>
<gene>
    <name evidence="8" type="ordered locus">MICA_718</name>
</gene>
<dbReference type="STRING" id="856793.MICA_718"/>
<keyword evidence="2 6" id="KW-0812">Transmembrane</keyword>
<evidence type="ECO:0000313" key="9">
    <source>
        <dbReference type="Proteomes" id="UP000009286"/>
    </source>
</evidence>
<feature type="transmembrane region" description="Helical" evidence="6">
    <location>
        <begin position="6"/>
        <end position="24"/>
    </location>
</feature>
<dbReference type="OrthoDB" id="9811070at2"/>
<feature type="domain" description="J" evidence="7">
    <location>
        <begin position="97"/>
        <end position="150"/>
    </location>
</feature>
<organism evidence="8 9">
    <name type="scientific">Micavibrio aeruginosavorus (strain ARL-13)</name>
    <dbReference type="NCBI Taxonomy" id="856793"/>
    <lineage>
        <taxon>Bacteria</taxon>
        <taxon>Pseudomonadati</taxon>
        <taxon>Bdellovibrionota</taxon>
        <taxon>Bdellovibrionia</taxon>
        <taxon>Bdellovibrionales</taxon>
        <taxon>Pseudobdellovibrionaceae</taxon>
        <taxon>Micavibrio</taxon>
    </lineage>
</organism>
<dbReference type="PROSITE" id="PS50076">
    <property type="entry name" value="DNAJ_2"/>
    <property type="match status" value="1"/>
</dbReference>
<evidence type="ECO:0000256" key="1">
    <source>
        <dbReference type="ARBA" id="ARBA00004167"/>
    </source>
</evidence>
<dbReference type="HOGENOM" id="CLU_017633_13_1_5"/>
<evidence type="ECO:0000256" key="5">
    <source>
        <dbReference type="ARBA" id="ARBA00038105"/>
    </source>
</evidence>
<dbReference type="Gene3D" id="1.10.287.110">
    <property type="entry name" value="DnaJ domain"/>
    <property type="match status" value="1"/>
</dbReference>
<proteinExistence type="inferred from homology"/>
<comment type="subcellular location">
    <subcellularLocation>
        <location evidence="1">Membrane</location>
        <topology evidence="1">Single-pass membrane protein</topology>
    </subcellularLocation>
</comment>
<reference evidence="8 9" key="1">
    <citation type="journal article" date="2011" name="BMC Genomics">
        <title>Genomic insights into an obligate epibiotic bacterial predator: Micavibrio aeruginosavorus ARL-13.</title>
        <authorList>
            <person name="Wang Z."/>
            <person name="Kadouri D."/>
            <person name="Wu M."/>
        </authorList>
    </citation>
    <scope>NUCLEOTIDE SEQUENCE [LARGE SCALE GENOMIC DNA]</scope>
    <source>
        <strain evidence="8 9">ARL-13</strain>
    </source>
</reference>
<comment type="similarity">
    <text evidence="5">Belongs to the TIM14 family.</text>
</comment>
<keyword evidence="3 6" id="KW-1133">Transmembrane helix</keyword>
<evidence type="ECO:0000259" key="7">
    <source>
        <dbReference type="PROSITE" id="PS50076"/>
    </source>
</evidence>
<protein>
    <submittedName>
        <fullName evidence="8">DnaJ domain protein</fullName>
    </submittedName>
</protein>
<dbReference type="KEGG" id="mai:MICA_718"/>
<name>G2KQB6_MICAA</name>
<dbReference type="PANTHER" id="PTHR12763:SF28">
    <property type="entry name" value="GEO10507P1-RELATED"/>
    <property type="match status" value="1"/>
</dbReference>
<evidence type="ECO:0000256" key="2">
    <source>
        <dbReference type="ARBA" id="ARBA00022692"/>
    </source>
</evidence>
<dbReference type="EMBL" id="CP002382">
    <property type="protein sequence ID" value="AEP09052.1"/>
    <property type="molecule type" value="Genomic_DNA"/>
</dbReference>
<dbReference type="eggNOG" id="COG2214">
    <property type="taxonomic scope" value="Bacteria"/>
</dbReference>
<evidence type="ECO:0000256" key="4">
    <source>
        <dbReference type="ARBA" id="ARBA00023136"/>
    </source>
</evidence>
<feature type="transmembrane region" description="Helical" evidence="6">
    <location>
        <begin position="56"/>
        <end position="74"/>
    </location>
</feature>
<dbReference type="PANTHER" id="PTHR12763">
    <property type="match status" value="1"/>
</dbReference>
<evidence type="ECO:0000256" key="6">
    <source>
        <dbReference type="SAM" id="Phobius"/>
    </source>
</evidence>
<accession>G2KQB6</accession>
<dbReference type="AlphaFoldDB" id="G2KQB6"/>
<dbReference type="Proteomes" id="UP000009286">
    <property type="component" value="Chromosome"/>
</dbReference>
<feature type="transmembrane region" description="Helical" evidence="6">
    <location>
        <begin position="31"/>
        <end position="50"/>
    </location>
</feature>
<dbReference type="SUPFAM" id="SSF46565">
    <property type="entry name" value="Chaperone J-domain"/>
    <property type="match status" value="1"/>
</dbReference>
<dbReference type="GO" id="GO:0016020">
    <property type="term" value="C:membrane"/>
    <property type="evidence" value="ECO:0007669"/>
    <property type="project" value="UniProtKB-SubCell"/>
</dbReference>
<dbReference type="InterPro" id="IPR036869">
    <property type="entry name" value="J_dom_sf"/>
</dbReference>
<dbReference type="RefSeq" id="WP_014102275.1">
    <property type="nucleotide sequence ID" value="NC_016026.1"/>
</dbReference>
<dbReference type="InterPro" id="IPR001623">
    <property type="entry name" value="DnaJ_domain"/>
</dbReference>
<evidence type="ECO:0000313" key="8">
    <source>
        <dbReference type="EMBL" id="AEP09052.1"/>
    </source>
</evidence>
<evidence type="ECO:0000256" key="3">
    <source>
        <dbReference type="ARBA" id="ARBA00022989"/>
    </source>
</evidence>
<keyword evidence="4 6" id="KW-0472">Membrane</keyword>